<dbReference type="Proteomes" id="UP000480684">
    <property type="component" value="Unassembled WGS sequence"/>
</dbReference>
<gene>
    <name evidence="1" type="ORF">G4223_12220</name>
</gene>
<dbReference type="Gene3D" id="2.10.260.10">
    <property type="match status" value="1"/>
</dbReference>
<protein>
    <submittedName>
        <fullName evidence="1">Antitoxin</fullName>
    </submittedName>
</protein>
<sequence>MTRTTLFHSNRSQAVRLPKDVAFPDGVHEVAILRDGARRVIVPANAVWDDFFAAPGVDLGERDQPAMQDRESL</sequence>
<dbReference type="SUPFAM" id="SSF89447">
    <property type="entry name" value="AbrB/MazE/MraZ-like"/>
    <property type="match status" value="1"/>
</dbReference>
<accession>A0A7C9QUQ7</accession>
<name>A0A7C9QUQ7_9PROT</name>
<evidence type="ECO:0000313" key="2">
    <source>
        <dbReference type="Proteomes" id="UP000480684"/>
    </source>
</evidence>
<evidence type="ECO:0000313" key="1">
    <source>
        <dbReference type="EMBL" id="NFV80877.1"/>
    </source>
</evidence>
<comment type="caution">
    <text evidence="1">The sequence shown here is derived from an EMBL/GenBank/DDBJ whole genome shotgun (WGS) entry which is preliminary data.</text>
</comment>
<keyword evidence="2" id="KW-1185">Reference proteome</keyword>
<dbReference type="NCBIfam" id="NF040493">
    <property type="entry name" value="TA_anti_VapB"/>
    <property type="match status" value="1"/>
</dbReference>
<reference evidence="1 2" key="1">
    <citation type="submission" date="2020-02" db="EMBL/GenBank/DDBJ databases">
        <authorList>
            <person name="Dziuba M."/>
            <person name="Kuznetsov B."/>
            <person name="Mardanov A."/>
            <person name="Ravin N."/>
            <person name="Grouzdev D."/>
        </authorList>
    </citation>
    <scope>NUCLEOTIDE SEQUENCE [LARGE SCALE GENOMIC DNA]</scope>
    <source>
        <strain evidence="1 2">SpK</strain>
    </source>
</reference>
<dbReference type="AlphaFoldDB" id="A0A7C9QUQ7"/>
<organism evidence="1 2">
    <name type="scientific">Magnetospirillum aberrantis SpK</name>
    <dbReference type="NCBI Taxonomy" id="908842"/>
    <lineage>
        <taxon>Bacteria</taxon>
        <taxon>Pseudomonadati</taxon>
        <taxon>Pseudomonadota</taxon>
        <taxon>Alphaproteobacteria</taxon>
        <taxon>Rhodospirillales</taxon>
        <taxon>Rhodospirillaceae</taxon>
        <taxon>Magnetospirillum</taxon>
    </lineage>
</organism>
<dbReference type="InterPro" id="IPR047976">
    <property type="entry name" value="Anti_VapB2-like"/>
</dbReference>
<dbReference type="InterPro" id="IPR037914">
    <property type="entry name" value="SpoVT-AbrB_sf"/>
</dbReference>
<dbReference type="RefSeq" id="WP_163679888.1">
    <property type="nucleotide sequence ID" value="NZ_JAAIYP010000038.1"/>
</dbReference>
<dbReference type="EMBL" id="JAAIYP010000038">
    <property type="protein sequence ID" value="NFV80877.1"/>
    <property type="molecule type" value="Genomic_DNA"/>
</dbReference>
<proteinExistence type="predicted"/>